<dbReference type="EMBL" id="UGTW01000001">
    <property type="protein sequence ID" value="SUC17027.1"/>
    <property type="molecule type" value="Genomic_DNA"/>
</dbReference>
<dbReference type="CDD" id="cd00093">
    <property type="entry name" value="HTH_XRE"/>
    <property type="match status" value="1"/>
</dbReference>
<evidence type="ECO:0000313" key="3">
    <source>
        <dbReference type="Proteomes" id="UP000254331"/>
    </source>
</evidence>
<evidence type="ECO:0000259" key="1">
    <source>
        <dbReference type="PROSITE" id="PS50943"/>
    </source>
</evidence>
<reference evidence="2 3" key="1">
    <citation type="submission" date="2018-06" db="EMBL/GenBank/DDBJ databases">
        <authorList>
            <consortium name="Pathogen Informatics"/>
            <person name="Doyle S."/>
        </authorList>
    </citation>
    <scope>NUCLEOTIDE SEQUENCE [LARGE SCALE GENOMIC DNA]</scope>
    <source>
        <strain evidence="2 3">NCTC10376</strain>
    </source>
</reference>
<dbReference type="RefSeq" id="WP_052038451.1">
    <property type="nucleotide sequence ID" value="NZ_CABMNT010000001.1"/>
</dbReference>
<dbReference type="SUPFAM" id="SSF47413">
    <property type="entry name" value="lambda repressor-like DNA-binding domains"/>
    <property type="match status" value="1"/>
</dbReference>
<dbReference type="PROSITE" id="PS50943">
    <property type="entry name" value="HTH_CROC1"/>
    <property type="match status" value="1"/>
</dbReference>
<dbReference type="AlphaFoldDB" id="A0A379FBP6"/>
<gene>
    <name evidence="2" type="ORF">NCTC10376_02947</name>
</gene>
<dbReference type="GeneID" id="93393587"/>
<feature type="domain" description="HTH cro/C1-type" evidence="1">
    <location>
        <begin position="28"/>
        <end position="82"/>
    </location>
</feature>
<dbReference type="Proteomes" id="UP000254331">
    <property type="component" value="Unassembled WGS sequence"/>
</dbReference>
<accession>A0A379FBP6</accession>
<dbReference type="Gene3D" id="1.10.260.40">
    <property type="entry name" value="lambda repressor-like DNA-binding domains"/>
    <property type="match status" value="1"/>
</dbReference>
<organism evidence="2 3">
    <name type="scientific">Proteus vulgaris</name>
    <dbReference type="NCBI Taxonomy" id="585"/>
    <lineage>
        <taxon>Bacteria</taxon>
        <taxon>Pseudomonadati</taxon>
        <taxon>Pseudomonadota</taxon>
        <taxon>Gammaproteobacteria</taxon>
        <taxon>Enterobacterales</taxon>
        <taxon>Morganellaceae</taxon>
        <taxon>Proteus</taxon>
    </lineage>
</organism>
<evidence type="ECO:0000313" key="2">
    <source>
        <dbReference type="EMBL" id="SUC17027.1"/>
    </source>
</evidence>
<dbReference type="GO" id="GO:0003677">
    <property type="term" value="F:DNA binding"/>
    <property type="evidence" value="ECO:0007669"/>
    <property type="project" value="InterPro"/>
</dbReference>
<protein>
    <submittedName>
        <fullName evidence="2">Fimbrial operon regulator</fullName>
    </submittedName>
</protein>
<sequence>MIKYNVNEEFVRASQRVNDINKLIGFFLKDIRKSNNLTGEEIAKKLDISQQQWSRYERGVNKLSLDKLLVILLILDVSPHEVLDYLFDYIATEVKKENALDAMIFT</sequence>
<dbReference type="InterPro" id="IPR001387">
    <property type="entry name" value="Cro/C1-type_HTH"/>
</dbReference>
<proteinExistence type="predicted"/>
<name>A0A379FBP6_PROVU</name>
<dbReference type="InterPro" id="IPR010982">
    <property type="entry name" value="Lambda_DNA-bd_dom_sf"/>
</dbReference>
<dbReference type="Pfam" id="PF01381">
    <property type="entry name" value="HTH_3"/>
    <property type="match status" value="1"/>
</dbReference>
<dbReference type="SMART" id="SM00530">
    <property type="entry name" value="HTH_XRE"/>
    <property type="match status" value="1"/>
</dbReference>